<dbReference type="InterPro" id="IPR043129">
    <property type="entry name" value="ATPase_NBD"/>
</dbReference>
<proteinExistence type="predicted"/>
<dbReference type="InterPro" id="IPR022496">
    <property type="entry name" value="T6A_TsaB"/>
</dbReference>
<dbReference type="GO" id="GO:0002949">
    <property type="term" value="P:tRNA threonylcarbamoyladenosine modification"/>
    <property type="evidence" value="ECO:0007669"/>
    <property type="project" value="InterPro"/>
</dbReference>
<evidence type="ECO:0000313" key="2">
    <source>
        <dbReference type="EMBL" id="RVT96728.1"/>
    </source>
</evidence>
<dbReference type="OrthoDB" id="9809995at2"/>
<dbReference type="GO" id="GO:0016740">
    <property type="term" value="F:transferase activity"/>
    <property type="evidence" value="ECO:0007669"/>
    <property type="project" value="UniProtKB-KW"/>
</dbReference>
<accession>A0A437MGE5</accession>
<dbReference type="NCBIfam" id="TIGR03725">
    <property type="entry name" value="T6A_YeaZ"/>
    <property type="match status" value="1"/>
</dbReference>
<feature type="domain" description="Gcp-like" evidence="1">
    <location>
        <begin position="30"/>
        <end position="116"/>
    </location>
</feature>
<dbReference type="SUPFAM" id="SSF53067">
    <property type="entry name" value="Actin-like ATPase domain"/>
    <property type="match status" value="1"/>
</dbReference>
<dbReference type="AlphaFoldDB" id="A0A437MGE5"/>
<gene>
    <name evidence="2" type="primary">tsaB</name>
    <name evidence="2" type="ORF">EOD42_09960</name>
</gene>
<dbReference type="Pfam" id="PF00814">
    <property type="entry name" value="TsaD"/>
    <property type="match status" value="1"/>
</dbReference>
<evidence type="ECO:0000259" key="1">
    <source>
        <dbReference type="Pfam" id="PF00814"/>
    </source>
</evidence>
<comment type="caution">
    <text evidence="2">The sequence shown here is derived from an EMBL/GenBank/DDBJ whole genome shotgun (WGS) entry which is preliminary data.</text>
</comment>
<organism evidence="2 3">
    <name type="scientific">Rhodovarius crocodyli</name>
    <dbReference type="NCBI Taxonomy" id="1979269"/>
    <lineage>
        <taxon>Bacteria</taxon>
        <taxon>Pseudomonadati</taxon>
        <taxon>Pseudomonadota</taxon>
        <taxon>Alphaproteobacteria</taxon>
        <taxon>Acetobacterales</taxon>
        <taxon>Roseomonadaceae</taxon>
        <taxon>Rhodovarius</taxon>
    </lineage>
</organism>
<name>A0A437MGE5_9PROT</name>
<dbReference type="Gene3D" id="3.30.420.40">
    <property type="match status" value="2"/>
</dbReference>
<keyword evidence="2" id="KW-0808">Transferase</keyword>
<sequence>MILALESAGPRCSVALWDGAVVAEASRDEARGHASILPVLVQEVLAGRQPSAVAAGVGPGGFTGLRAGLALAQGLALALGVPLLGVTTGEALAAEADNPDALPVWAAIDNKRGRIFLERPALPPVALDEAALPMPEGPILLAGDAAERTAAALAARGADARAVPPLLAHARGVARVAAAMLAGELPRRAAEPLYIDAPATTSPRP</sequence>
<protein>
    <submittedName>
        <fullName evidence="2">tRNA (Adenosine(37)-N6)-threonylcarbamoyltransferase complex dimerization subunit type 1 TsaB</fullName>
    </submittedName>
</protein>
<dbReference type="EMBL" id="SACL01000003">
    <property type="protein sequence ID" value="RVT96728.1"/>
    <property type="molecule type" value="Genomic_DNA"/>
</dbReference>
<keyword evidence="3" id="KW-1185">Reference proteome</keyword>
<reference evidence="2 3" key="1">
    <citation type="submission" date="2019-01" db="EMBL/GenBank/DDBJ databases">
        <authorList>
            <person name="Chen W.-M."/>
        </authorList>
    </citation>
    <scope>NUCLEOTIDE SEQUENCE [LARGE SCALE GENOMIC DNA]</scope>
    <source>
        <strain evidence="2 3">CCP-6</strain>
    </source>
</reference>
<evidence type="ECO:0000313" key="3">
    <source>
        <dbReference type="Proteomes" id="UP000282957"/>
    </source>
</evidence>
<dbReference type="Proteomes" id="UP000282957">
    <property type="component" value="Unassembled WGS sequence"/>
</dbReference>
<dbReference type="RefSeq" id="WP_127787380.1">
    <property type="nucleotide sequence ID" value="NZ_SACL01000003.1"/>
</dbReference>
<dbReference type="InterPro" id="IPR000905">
    <property type="entry name" value="Gcp-like_dom"/>
</dbReference>